<name>A0A9N7RLI1_STRHE</name>
<dbReference type="OrthoDB" id="893253at2759"/>
<organism evidence="3 4">
    <name type="scientific">Striga hermonthica</name>
    <name type="common">Purple witchweed</name>
    <name type="synonym">Buchnera hermonthica</name>
    <dbReference type="NCBI Taxonomy" id="68872"/>
    <lineage>
        <taxon>Eukaryota</taxon>
        <taxon>Viridiplantae</taxon>
        <taxon>Streptophyta</taxon>
        <taxon>Embryophyta</taxon>
        <taxon>Tracheophyta</taxon>
        <taxon>Spermatophyta</taxon>
        <taxon>Magnoliopsida</taxon>
        <taxon>eudicotyledons</taxon>
        <taxon>Gunneridae</taxon>
        <taxon>Pentapetalae</taxon>
        <taxon>asterids</taxon>
        <taxon>lamiids</taxon>
        <taxon>Lamiales</taxon>
        <taxon>Orobanchaceae</taxon>
        <taxon>Buchnereae</taxon>
        <taxon>Striga</taxon>
    </lineage>
</organism>
<reference evidence="3" key="1">
    <citation type="submission" date="2019-12" db="EMBL/GenBank/DDBJ databases">
        <authorList>
            <person name="Scholes J."/>
        </authorList>
    </citation>
    <scope>NUCLEOTIDE SEQUENCE</scope>
</reference>
<evidence type="ECO:0000256" key="2">
    <source>
        <dbReference type="SAM" id="Phobius"/>
    </source>
</evidence>
<evidence type="ECO:0000313" key="3">
    <source>
        <dbReference type="EMBL" id="CAA0835938.1"/>
    </source>
</evidence>
<gene>
    <name evidence="3" type="ORF">SHERM_03081</name>
</gene>
<proteinExistence type="predicted"/>
<dbReference type="PANTHER" id="PTHR34064">
    <property type="entry name" value="OS04G0672300 PROTEIN"/>
    <property type="match status" value="1"/>
</dbReference>
<keyword evidence="2" id="KW-0472">Membrane</keyword>
<dbReference type="PANTHER" id="PTHR34064:SF4">
    <property type="entry name" value="PROTEIN, PUTATIVE-RELATED"/>
    <property type="match status" value="1"/>
</dbReference>
<accession>A0A9N7RLI1</accession>
<keyword evidence="2" id="KW-0812">Transmembrane</keyword>
<sequence length="183" mass="20303">MYSDNRSLNLKDEKTIEKIIDRKVSFSDQTSCGKSDSCVVDMERFSHLMEKDINNNRNSRITLQRNISRKGSFKNGDMKIKDDNRETVTTSPKAGSTPEKPRVVAVGAANLSHHQITITGGSPAADIKSTGGRFGFRRAQPVRICDPKRILFLFATLSSMGTILLIYFTLSMEKLNGEGNASI</sequence>
<feature type="transmembrane region" description="Helical" evidence="2">
    <location>
        <begin position="150"/>
        <end position="170"/>
    </location>
</feature>
<keyword evidence="4" id="KW-1185">Reference proteome</keyword>
<dbReference type="Proteomes" id="UP001153555">
    <property type="component" value="Unassembled WGS sequence"/>
</dbReference>
<feature type="compositionally biased region" description="Basic and acidic residues" evidence="1">
    <location>
        <begin position="76"/>
        <end position="86"/>
    </location>
</feature>
<evidence type="ECO:0008006" key="5">
    <source>
        <dbReference type="Google" id="ProtNLM"/>
    </source>
</evidence>
<keyword evidence="2" id="KW-1133">Transmembrane helix</keyword>
<evidence type="ECO:0000313" key="4">
    <source>
        <dbReference type="Proteomes" id="UP001153555"/>
    </source>
</evidence>
<dbReference type="EMBL" id="CACSLK010030184">
    <property type="protein sequence ID" value="CAA0835938.1"/>
    <property type="molecule type" value="Genomic_DNA"/>
</dbReference>
<dbReference type="AlphaFoldDB" id="A0A9N7RLI1"/>
<feature type="region of interest" description="Disordered" evidence="1">
    <location>
        <begin position="72"/>
        <end position="99"/>
    </location>
</feature>
<evidence type="ECO:0000256" key="1">
    <source>
        <dbReference type="SAM" id="MobiDB-lite"/>
    </source>
</evidence>
<protein>
    <recommendedName>
        <fullName evidence="5">Transmembrane protein</fullName>
    </recommendedName>
</protein>
<comment type="caution">
    <text evidence="3">The sequence shown here is derived from an EMBL/GenBank/DDBJ whole genome shotgun (WGS) entry which is preliminary data.</text>
</comment>